<dbReference type="RefSeq" id="WP_045682995.1">
    <property type="nucleotide sequence ID" value="NZ_CP010803.1"/>
</dbReference>
<sequence>MKAVIDYARLLATKHGLTRKRPNVMTVEGHPEFIGFWMPMREALPEHEPEEFRDIPVRFLNEVSSHG</sequence>
<organism evidence="1 2">
    <name type="scientific">Martelella endophytica</name>
    <dbReference type="NCBI Taxonomy" id="1486262"/>
    <lineage>
        <taxon>Bacteria</taxon>
        <taxon>Pseudomonadati</taxon>
        <taxon>Pseudomonadota</taxon>
        <taxon>Alphaproteobacteria</taxon>
        <taxon>Hyphomicrobiales</taxon>
        <taxon>Aurantimonadaceae</taxon>
        <taxon>Martelella</taxon>
    </lineage>
</organism>
<dbReference type="Proteomes" id="UP000032611">
    <property type="component" value="Chromosome"/>
</dbReference>
<keyword evidence="2" id="KW-1185">Reference proteome</keyword>
<gene>
    <name evidence="1" type="ORF">TM49_16935</name>
</gene>
<dbReference type="PATRIC" id="fig|1486262.3.peg.3504"/>
<dbReference type="AlphaFoldDB" id="A0A0D5LSD0"/>
<protein>
    <submittedName>
        <fullName evidence="1">Uncharacterized protein</fullName>
    </submittedName>
</protein>
<evidence type="ECO:0000313" key="2">
    <source>
        <dbReference type="Proteomes" id="UP000032611"/>
    </source>
</evidence>
<reference evidence="1 2" key="1">
    <citation type="journal article" date="2015" name="Genome Announc.">
        <title>Complete genome sequence of Martelella endophytica YC6887, which has antifungal activity associated with a halophyte.</title>
        <authorList>
            <person name="Khan A."/>
            <person name="Khan H."/>
            <person name="Chung E.J."/>
            <person name="Hossain M.T."/>
            <person name="Chung Y.R."/>
        </authorList>
    </citation>
    <scope>NUCLEOTIDE SEQUENCE [LARGE SCALE GENOMIC DNA]</scope>
    <source>
        <strain evidence="1">YC6887</strain>
    </source>
</reference>
<dbReference type="KEGG" id="mey:TM49_16935"/>
<dbReference type="HOGENOM" id="CLU_2807366_0_0_5"/>
<accession>A0A0D5LSD0</accession>
<evidence type="ECO:0000313" key="1">
    <source>
        <dbReference type="EMBL" id="AJY46986.1"/>
    </source>
</evidence>
<name>A0A0D5LSD0_MAREN</name>
<proteinExistence type="predicted"/>
<dbReference type="EMBL" id="CP010803">
    <property type="protein sequence ID" value="AJY46986.1"/>
    <property type="molecule type" value="Genomic_DNA"/>
</dbReference>